<sequence length="589" mass="66426">MPPIKNLFRPFFAQNTRLLRQPFSTPRRAEVMTTQVAFAAAAVGIGAYVYMRSGATAAPATSGTGTSSDTTKPYFSGFGFRTLKLHSSEVVNHNTKKLRFELPDPNQSSGLTLSSALLTVSFPPTNGRWTPVIRPYTPTNPLDEPGFVELTVKLYPDGKQSGYLHSLKPGDIISCLRIPEYVWQPNKHDHVALIAGGAGITPMYQLIQGILANPEDNTRITLVWGVNGDRDIFLKKEFAELQSKYPGRFRAEYVVSQPEAGSTYRKGYVNGKVLEELGLGANEAKNKSIKVMICGPPAMEKALKGGKGPFANKTGVLHELGYKPDQIYTRLESSPYDTDFPSRLSIKLPCHMPFRLPLKHLPSRYLSTAPEFANRLKTINLKVERKVPCLAIPTLSDPSLWSNPAFISVDPLPFKIFHDVYYDNNDTLSSHGLWVRQRNGVWQAKVNPSVRRGRANTRFEELRIESDIQKAVEAITRVEAQATANFGLNKMADFTTYREGWRVDGDFMVVRDNTSFRWGVVEIELEEQIKCVGREEVDEKWKERKMEEMDRRIEMFMEKYSWAWGKGQVKGKLSAYLDMTRGIRSGRVR</sequence>
<dbReference type="InterPro" id="IPR012177">
    <property type="entry name" value="ThTPase_euk"/>
</dbReference>
<dbReference type="PANTHER" id="PTHR19370">
    <property type="entry name" value="NADH-CYTOCHROME B5 REDUCTASE"/>
    <property type="match status" value="1"/>
</dbReference>
<keyword evidence="4" id="KW-0285">Flavoprotein</keyword>
<dbReference type="InterPro" id="IPR001834">
    <property type="entry name" value="CBR-like"/>
</dbReference>
<evidence type="ECO:0000256" key="5">
    <source>
        <dbReference type="ARBA" id="ARBA00022827"/>
    </source>
</evidence>
<dbReference type="InterPro" id="IPR033469">
    <property type="entry name" value="CYTH-like_dom_sf"/>
</dbReference>
<evidence type="ECO:0000313" key="9">
    <source>
        <dbReference type="EMBL" id="KAK4644058.1"/>
    </source>
</evidence>
<accession>A0ABR0FJC5</accession>
<dbReference type="Pfam" id="PF00970">
    <property type="entry name" value="FAD_binding_6"/>
    <property type="match status" value="1"/>
</dbReference>
<protein>
    <recommendedName>
        <fullName evidence="8">FAD-binding FR-type domain-containing protein</fullName>
    </recommendedName>
</protein>
<comment type="caution">
    <text evidence="9">The sequence shown here is derived from an EMBL/GenBank/DDBJ whole genome shotgun (WGS) entry which is preliminary data.</text>
</comment>
<dbReference type="InterPro" id="IPR008333">
    <property type="entry name" value="Cbr1-like_FAD-bd_dom"/>
</dbReference>
<evidence type="ECO:0000256" key="2">
    <source>
        <dbReference type="ARBA" id="ARBA00004370"/>
    </source>
</evidence>
<dbReference type="Gene3D" id="3.40.50.80">
    <property type="entry name" value="Nucleotide-binding domain of ferredoxin-NADP reductase (FNR) module"/>
    <property type="match status" value="1"/>
</dbReference>
<dbReference type="CDD" id="cd07758">
    <property type="entry name" value="ThTPase"/>
    <property type="match status" value="1"/>
</dbReference>
<organism evidence="9 10">
    <name type="scientific">Podospora bellae-mahoneyi</name>
    <dbReference type="NCBI Taxonomy" id="2093777"/>
    <lineage>
        <taxon>Eukaryota</taxon>
        <taxon>Fungi</taxon>
        <taxon>Dikarya</taxon>
        <taxon>Ascomycota</taxon>
        <taxon>Pezizomycotina</taxon>
        <taxon>Sordariomycetes</taxon>
        <taxon>Sordariomycetidae</taxon>
        <taxon>Sordariales</taxon>
        <taxon>Podosporaceae</taxon>
        <taxon>Podospora</taxon>
    </lineage>
</organism>
<dbReference type="SUPFAM" id="SSF52343">
    <property type="entry name" value="Ferredoxin reductase-like, C-terminal NADP-linked domain"/>
    <property type="match status" value="1"/>
</dbReference>
<dbReference type="SUPFAM" id="SSF55154">
    <property type="entry name" value="CYTH-like phosphatases"/>
    <property type="match status" value="1"/>
</dbReference>
<dbReference type="RefSeq" id="XP_062733034.1">
    <property type="nucleotide sequence ID" value="XM_062872442.1"/>
</dbReference>
<dbReference type="Gene3D" id="2.40.320.10">
    <property type="entry name" value="Hypothetical Protein Pfu-838710-001"/>
    <property type="match status" value="1"/>
</dbReference>
<dbReference type="Gene3D" id="2.40.30.10">
    <property type="entry name" value="Translation factors"/>
    <property type="match status" value="1"/>
</dbReference>
<dbReference type="CDD" id="cd06183">
    <property type="entry name" value="cyt_b5_reduct_like"/>
    <property type="match status" value="1"/>
</dbReference>
<evidence type="ECO:0000256" key="6">
    <source>
        <dbReference type="ARBA" id="ARBA00023002"/>
    </source>
</evidence>
<keyword evidence="7" id="KW-0472">Membrane</keyword>
<comment type="cofactor">
    <cofactor evidence="1">
        <name>FAD</name>
        <dbReference type="ChEBI" id="CHEBI:57692"/>
    </cofactor>
</comment>
<evidence type="ECO:0000259" key="8">
    <source>
        <dbReference type="PROSITE" id="PS51384"/>
    </source>
</evidence>
<dbReference type="PROSITE" id="PS51384">
    <property type="entry name" value="FAD_FR"/>
    <property type="match status" value="1"/>
</dbReference>
<dbReference type="SUPFAM" id="SSF63380">
    <property type="entry name" value="Riboflavin synthase domain-like"/>
    <property type="match status" value="1"/>
</dbReference>
<name>A0ABR0FJC5_9PEZI</name>
<dbReference type="InterPro" id="IPR017927">
    <property type="entry name" value="FAD-bd_FR_type"/>
</dbReference>
<dbReference type="GeneID" id="87891612"/>
<gene>
    <name evidence="9" type="ORF">QC761_0048720</name>
</gene>
<evidence type="ECO:0000313" key="10">
    <source>
        <dbReference type="Proteomes" id="UP001322138"/>
    </source>
</evidence>
<feature type="domain" description="FAD-binding FR-type" evidence="8">
    <location>
        <begin position="78"/>
        <end position="192"/>
    </location>
</feature>
<dbReference type="Pfam" id="PF00175">
    <property type="entry name" value="NAD_binding_1"/>
    <property type="match status" value="1"/>
</dbReference>
<dbReference type="EMBL" id="JAFFGZ010000005">
    <property type="protein sequence ID" value="KAK4644058.1"/>
    <property type="molecule type" value="Genomic_DNA"/>
</dbReference>
<keyword evidence="5" id="KW-0274">FAD</keyword>
<evidence type="ECO:0000256" key="1">
    <source>
        <dbReference type="ARBA" id="ARBA00001974"/>
    </source>
</evidence>
<comment type="subcellular location">
    <subcellularLocation>
        <location evidence="2">Membrane</location>
    </subcellularLocation>
</comment>
<proteinExistence type="inferred from homology"/>
<keyword evidence="6" id="KW-0560">Oxidoreductase</keyword>
<dbReference type="InterPro" id="IPR039261">
    <property type="entry name" value="FNR_nucleotide-bd"/>
</dbReference>
<dbReference type="Proteomes" id="UP001322138">
    <property type="component" value="Unassembled WGS sequence"/>
</dbReference>
<dbReference type="InterPro" id="IPR017938">
    <property type="entry name" value="Riboflavin_synthase-like_b-brl"/>
</dbReference>
<evidence type="ECO:0000256" key="4">
    <source>
        <dbReference type="ARBA" id="ARBA00022630"/>
    </source>
</evidence>
<reference evidence="9 10" key="1">
    <citation type="journal article" date="2023" name="bioRxiv">
        <title>High-quality genome assemblies of four members of thePodospora anserinaspecies complex.</title>
        <authorList>
            <person name="Ament-Velasquez S.L."/>
            <person name="Vogan A.A."/>
            <person name="Wallerman O."/>
            <person name="Hartmann F."/>
            <person name="Gautier V."/>
            <person name="Silar P."/>
            <person name="Giraud T."/>
            <person name="Johannesson H."/>
        </authorList>
    </citation>
    <scope>NUCLEOTIDE SEQUENCE [LARGE SCALE GENOMIC DNA]</scope>
    <source>
        <strain evidence="9 10">CBS 112042</strain>
    </source>
</reference>
<evidence type="ECO:0000256" key="7">
    <source>
        <dbReference type="ARBA" id="ARBA00023136"/>
    </source>
</evidence>
<keyword evidence="10" id="KW-1185">Reference proteome</keyword>
<comment type="similarity">
    <text evidence="3">Belongs to the flavoprotein pyridine nucleotide cytochrome reductase family.</text>
</comment>
<dbReference type="InterPro" id="IPR001433">
    <property type="entry name" value="OxRdtase_FAD/NAD-bd"/>
</dbReference>
<evidence type="ECO:0000256" key="3">
    <source>
        <dbReference type="ARBA" id="ARBA00006105"/>
    </source>
</evidence>
<dbReference type="PANTHER" id="PTHR19370:SF101">
    <property type="entry name" value="NADH-CYTOCHROME B5 REDUCTASE"/>
    <property type="match status" value="1"/>
</dbReference>
<dbReference type="PRINTS" id="PR00406">
    <property type="entry name" value="CYTB5RDTASE"/>
</dbReference>